<dbReference type="AlphaFoldDB" id="A0A811UNY7"/>
<evidence type="ECO:0000313" key="2">
    <source>
        <dbReference type="Proteomes" id="UP000606786"/>
    </source>
</evidence>
<gene>
    <name evidence="1" type="ORF">CCAP1982_LOCUS9055</name>
</gene>
<organism evidence="1 2">
    <name type="scientific">Ceratitis capitata</name>
    <name type="common">Mediterranean fruit fly</name>
    <name type="synonym">Tephritis capitata</name>
    <dbReference type="NCBI Taxonomy" id="7213"/>
    <lineage>
        <taxon>Eukaryota</taxon>
        <taxon>Metazoa</taxon>
        <taxon>Ecdysozoa</taxon>
        <taxon>Arthropoda</taxon>
        <taxon>Hexapoda</taxon>
        <taxon>Insecta</taxon>
        <taxon>Pterygota</taxon>
        <taxon>Neoptera</taxon>
        <taxon>Endopterygota</taxon>
        <taxon>Diptera</taxon>
        <taxon>Brachycera</taxon>
        <taxon>Muscomorpha</taxon>
        <taxon>Tephritoidea</taxon>
        <taxon>Tephritidae</taxon>
        <taxon>Ceratitis</taxon>
        <taxon>Ceratitis</taxon>
    </lineage>
</organism>
<protein>
    <submittedName>
        <fullName evidence="1">(Mediterranean fruit fly) hypothetical protein</fullName>
    </submittedName>
</protein>
<accession>A0A811UNY7</accession>
<name>A0A811UNY7_CERCA</name>
<reference evidence="1" key="1">
    <citation type="submission" date="2020-11" db="EMBL/GenBank/DDBJ databases">
        <authorList>
            <person name="Whitehead M."/>
        </authorList>
    </citation>
    <scope>NUCLEOTIDE SEQUENCE</scope>
    <source>
        <strain evidence="1">EGII</strain>
    </source>
</reference>
<evidence type="ECO:0000313" key="1">
    <source>
        <dbReference type="EMBL" id="CAD7000580.1"/>
    </source>
</evidence>
<dbReference type="Proteomes" id="UP000606786">
    <property type="component" value="Unassembled WGS sequence"/>
</dbReference>
<keyword evidence="2" id="KW-1185">Reference proteome</keyword>
<comment type="caution">
    <text evidence="1">The sequence shown here is derived from an EMBL/GenBank/DDBJ whole genome shotgun (WGS) entry which is preliminary data.</text>
</comment>
<proteinExistence type="predicted"/>
<sequence length="104" mass="12490">MIKTQKQRKSIQNIEAYPVTVLWQVLIFQWTPVCTYVYTCTYCKNAKHVDKSETERGKDYGICKTTETGAYEFSMWQRKFQEKVHLIRWNFRHKFQISVTLSAK</sequence>
<dbReference type="EMBL" id="CAJHJT010000012">
    <property type="protein sequence ID" value="CAD7000580.1"/>
    <property type="molecule type" value="Genomic_DNA"/>
</dbReference>